<name>A0A0D1CQF6_9RHOB</name>
<dbReference type="InterPro" id="IPR011006">
    <property type="entry name" value="CheY-like_superfamily"/>
</dbReference>
<keyword evidence="2" id="KW-0597">Phosphoprotein</keyword>
<evidence type="ECO:0000256" key="2">
    <source>
        <dbReference type="PROSITE-ProRule" id="PRU00169"/>
    </source>
</evidence>
<dbReference type="Proteomes" id="UP000032232">
    <property type="component" value="Unassembled WGS sequence"/>
</dbReference>
<dbReference type="Gene3D" id="3.60.40.10">
    <property type="entry name" value="PPM-type phosphatase domain"/>
    <property type="match status" value="1"/>
</dbReference>
<dbReference type="PANTHER" id="PTHR43156:SF2">
    <property type="entry name" value="STAGE II SPORULATION PROTEIN E"/>
    <property type="match status" value="1"/>
</dbReference>
<feature type="domain" description="Response regulatory" evidence="3">
    <location>
        <begin position="20"/>
        <end position="140"/>
    </location>
</feature>
<evidence type="ECO:0000313" key="4">
    <source>
        <dbReference type="EMBL" id="KIT17017.1"/>
    </source>
</evidence>
<dbReference type="Gene3D" id="3.40.50.2300">
    <property type="match status" value="1"/>
</dbReference>
<evidence type="ECO:0000256" key="1">
    <source>
        <dbReference type="ARBA" id="ARBA00022801"/>
    </source>
</evidence>
<dbReference type="AlphaFoldDB" id="A0A0D1CQF6"/>
<sequence length="428" mass="46437">MKHVPIQSPPPPPPAVASLRALVVDDSRAQRRLVARVLEKMGIEVLQAESPVEALDIVEREAEAAPIGLIVSDWQMPGMDGPEFCRAFRRSQADRYAYFILMTAAKDARTKARGLEAGADDFVTRPIDMDELRARVRSGQRMLSMQEVLLHRNHEVAVMLHDLRLQQDATDRDLIEARNLQRSFLPPDAETFGPHGVQLKLITQGPVGGDLLGYLDLGDGRLALLSIDVSGHGIASALLTGRLAGAFLTGTARDSALFRHGYGRPDPPEAVLARINDYMISEMSTDIYFTAALAYVDTQTGEIEFCQAGHPHPLIRRADGSVDPIGEGGPPVGLLPEAPFERSRARLAPGDTLLLYSDGVTECMNSWGDMLGEVGLIEMLATSPPDPGGMLKAIEEGLRTHAEIADFDDDVSMLSFAFGDPAKTGTAR</sequence>
<dbReference type="GO" id="GO:0000160">
    <property type="term" value="P:phosphorelay signal transduction system"/>
    <property type="evidence" value="ECO:0007669"/>
    <property type="project" value="InterPro"/>
</dbReference>
<keyword evidence="5" id="KW-1185">Reference proteome</keyword>
<dbReference type="Pfam" id="PF07228">
    <property type="entry name" value="SpoIIE"/>
    <property type="match status" value="1"/>
</dbReference>
<dbReference type="RefSeq" id="WP_043918051.1">
    <property type="nucleotide sequence ID" value="NZ_FZPF01000002.1"/>
</dbReference>
<comment type="caution">
    <text evidence="4">The sequence shown here is derived from an EMBL/GenBank/DDBJ whole genome shotgun (WGS) entry which is preliminary data.</text>
</comment>
<proteinExistence type="predicted"/>
<dbReference type="PANTHER" id="PTHR43156">
    <property type="entry name" value="STAGE II SPORULATION PROTEIN E-RELATED"/>
    <property type="match status" value="1"/>
</dbReference>
<dbReference type="SMART" id="SM00448">
    <property type="entry name" value="REC"/>
    <property type="match status" value="1"/>
</dbReference>
<dbReference type="PATRIC" id="fig|935700.4.peg.1254"/>
<dbReference type="OrthoDB" id="9811749at2"/>
<dbReference type="InterPro" id="IPR036457">
    <property type="entry name" value="PPM-type-like_dom_sf"/>
</dbReference>
<dbReference type="EMBL" id="JYFE01000023">
    <property type="protein sequence ID" value="KIT17017.1"/>
    <property type="molecule type" value="Genomic_DNA"/>
</dbReference>
<feature type="modified residue" description="4-aspartylphosphate" evidence="2">
    <location>
        <position position="73"/>
    </location>
</feature>
<dbReference type="PROSITE" id="PS50110">
    <property type="entry name" value="RESPONSE_REGULATORY"/>
    <property type="match status" value="1"/>
</dbReference>
<gene>
    <name evidence="4" type="primary">phoB_1</name>
    <name evidence="4" type="ORF">jaqu_12070</name>
</gene>
<dbReference type="InterPro" id="IPR052016">
    <property type="entry name" value="Bact_Sigma-Reg"/>
</dbReference>
<protein>
    <submittedName>
        <fullName evidence="4">PhoB_1 protein</fullName>
    </submittedName>
</protein>
<dbReference type="GO" id="GO:0016791">
    <property type="term" value="F:phosphatase activity"/>
    <property type="evidence" value="ECO:0007669"/>
    <property type="project" value="TreeGrafter"/>
</dbReference>
<dbReference type="InterPro" id="IPR001789">
    <property type="entry name" value="Sig_transdc_resp-reg_receiver"/>
</dbReference>
<keyword evidence="1" id="KW-0378">Hydrolase</keyword>
<accession>A0A0D1CQF6</accession>
<organism evidence="4 5">
    <name type="scientific">Jannaschia aquimarina</name>
    <dbReference type="NCBI Taxonomy" id="935700"/>
    <lineage>
        <taxon>Bacteria</taxon>
        <taxon>Pseudomonadati</taxon>
        <taxon>Pseudomonadota</taxon>
        <taxon>Alphaproteobacteria</taxon>
        <taxon>Rhodobacterales</taxon>
        <taxon>Roseobacteraceae</taxon>
        <taxon>Jannaschia</taxon>
    </lineage>
</organism>
<evidence type="ECO:0000259" key="3">
    <source>
        <dbReference type="PROSITE" id="PS50110"/>
    </source>
</evidence>
<dbReference type="STRING" id="935700.jaqu_12070"/>
<reference evidence="4 5" key="1">
    <citation type="submission" date="2015-02" db="EMBL/GenBank/DDBJ databases">
        <title>Genome Sequence of Jannaschia aquimarina DSM28248, a member of the Roseobacter clade.</title>
        <authorList>
            <person name="Voget S."/>
            <person name="Daniel R."/>
        </authorList>
    </citation>
    <scope>NUCLEOTIDE SEQUENCE [LARGE SCALE GENOMIC DNA]</scope>
    <source>
        <strain evidence="4 5">GSW-M26</strain>
    </source>
</reference>
<dbReference type="SUPFAM" id="SSF52172">
    <property type="entry name" value="CheY-like"/>
    <property type="match status" value="1"/>
</dbReference>
<dbReference type="InterPro" id="IPR001932">
    <property type="entry name" value="PPM-type_phosphatase-like_dom"/>
</dbReference>
<dbReference type="SMART" id="SM00331">
    <property type="entry name" value="PP2C_SIG"/>
    <property type="match status" value="1"/>
</dbReference>
<dbReference type="Pfam" id="PF00072">
    <property type="entry name" value="Response_reg"/>
    <property type="match status" value="1"/>
</dbReference>
<evidence type="ECO:0000313" key="5">
    <source>
        <dbReference type="Proteomes" id="UP000032232"/>
    </source>
</evidence>